<dbReference type="EMBL" id="LVZM01017532">
    <property type="protein sequence ID" value="OUC42395.1"/>
    <property type="molecule type" value="Genomic_DNA"/>
</dbReference>
<dbReference type="PANTHER" id="PTHR23122">
    <property type="entry name" value="MEMBRANE-ASSOCIATED GUANYLATE KINASE MAGUK"/>
    <property type="match status" value="1"/>
</dbReference>
<dbReference type="SUPFAM" id="SSF50044">
    <property type="entry name" value="SH3-domain"/>
    <property type="match status" value="1"/>
</dbReference>
<accession>A0A1Y3EBL8</accession>
<dbReference type="InterPro" id="IPR027417">
    <property type="entry name" value="P-loop_NTPase"/>
</dbReference>
<dbReference type="InterPro" id="IPR011009">
    <property type="entry name" value="Kinase-like_dom_sf"/>
</dbReference>
<dbReference type="SMART" id="SM00072">
    <property type="entry name" value="GuKc"/>
    <property type="match status" value="1"/>
</dbReference>
<comment type="similarity">
    <text evidence="1">Belongs to the MAGUK family.</text>
</comment>
<evidence type="ECO:0000313" key="5">
    <source>
        <dbReference type="EMBL" id="OUC42395.1"/>
    </source>
</evidence>
<organism evidence="5 6">
    <name type="scientific">Trichinella nativa</name>
    <dbReference type="NCBI Taxonomy" id="6335"/>
    <lineage>
        <taxon>Eukaryota</taxon>
        <taxon>Metazoa</taxon>
        <taxon>Ecdysozoa</taxon>
        <taxon>Nematoda</taxon>
        <taxon>Enoplea</taxon>
        <taxon>Dorylaimia</taxon>
        <taxon>Trichinellida</taxon>
        <taxon>Trichinellidae</taxon>
        <taxon>Trichinella</taxon>
    </lineage>
</organism>
<keyword evidence="5" id="KW-0808">Transferase</keyword>
<keyword evidence="5" id="KW-0418">Kinase</keyword>
<dbReference type="FunFam" id="3.40.50.300:FF:000146">
    <property type="entry name" value="MAGUK p55 subfamily member 6 isoform X1"/>
    <property type="match status" value="1"/>
</dbReference>
<dbReference type="SMART" id="SM00220">
    <property type="entry name" value="S_TKc"/>
    <property type="match status" value="1"/>
</dbReference>
<dbReference type="CDD" id="cd00071">
    <property type="entry name" value="GMPK"/>
    <property type="match status" value="1"/>
</dbReference>
<protein>
    <submittedName>
        <fullName evidence="5">Guanylate kinase</fullName>
    </submittedName>
</protein>
<dbReference type="InterPro" id="IPR008145">
    <property type="entry name" value="GK/Ca_channel_bsu"/>
</dbReference>
<dbReference type="InterPro" id="IPR050716">
    <property type="entry name" value="MAGUK"/>
</dbReference>
<evidence type="ECO:0000256" key="1">
    <source>
        <dbReference type="ARBA" id="ARBA00007014"/>
    </source>
</evidence>
<dbReference type="SUPFAM" id="SSF52540">
    <property type="entry name" value="P-loop containing nucleoside triphosphate hydrolases"/>
    <property type="match status" value="1"/>
</dbReference>
<reference evidence="5 6" key="1">
    <citation type="submission" date="2015-04" db="EMBL/GenBank/DDBJ databases">
        <title>Draft genome of the roundworm Trichinella nativa.</title>
        <authorList>
            <person name="Mitreva M."/>
        </authorList>
    </citation>
    <scope>NUCLEOTIDE SEQUENCE [LARGE SCALE GENOMIC DNA]</scope>
    <source>
        <strain evidence="5 6">ISS45</strain>
    </source>
</reference>
<dbReference type="AlphaFoldDB" id="A0A1Y3EBL8"/>
<comment type="caution">
    <text evidence="5">The sequence shown here is derived from an EMBL/GenBank/DDBJ whole genome shotgun (WGS) entry which is preliminary data.</text>
</comment>
<dbReference type="PROSITE" id="PS50052">
    <property type="entry name" value="GUANYLATE_KINASE_2"/>
    <property type="match status" value="1"/>
</dbReference>
<evidence type="ECO:0000259" key="4">
    <source>
        <dbReference type="PROSITE" id="PS50052"/>
    </source>
</evidence>
<dbReference type="Pfam" id="PF00625">
    <property type="entry name" value="Guanylate_kin"/>
    <property type="match status" value="1"/>
</dbReference>
<sequence length="677" mass="77678">MEGRNLCLEIVERAAAGFVYSEHVASHYLRQLLNALNYCHERDIIHRDIRLKCIILANKENSSPVKLGGFHLAVQLPDCNARIQGSKIGSLMYMAPEVVDGEHYNCAVDMWSIGVVAFVLLCGRFPFYGSTEEIFNLISNGRYTTQHRTWNYVSDYAKDFVIKLLTVDRHRRMTAPEALNHPWIQDKGMVAQRIHLTETVTAMQRFNNPRWTFTTNDDSIDIVDPYYCSDDQNASSKAVGQLYMALDQIISLCDGIESYNVPFYEYTMMDDRLYDILELFDHINLISVRFSSPICTSYQLLEGALQLLSSFEPSDNMLKLLLILNSPIMKIIFHTADVIAYEVFGRLSNLTAESVPSFAHAATSWESSAIDELTLSSSDLSLTPIISKDDHNWWQARFIALFPAFGFNYNAPVQQNQNPLVAGLIPSHELQEWRAACLAVEHAKATFPCISSGRRKKHNFGKSYFKTQSVIDQLDLVTYEEVVRLPSFRRKTLVLLGANGVGRRHIKNTLIQRHPDRFAYPIPHTTRPPRKDECDGQHYYFVNHDVMLADVQRNEYLEYGTHEEFMYGTKLETIRKIHRAGKIAILDVEPQALKVLRTAEYSPFVVFVAAPDLKDLEDPDGSLERLVRESELLRQAYGHFFDYIFVNNDIDETIKLLELLMEKLHLCSQWVPVSWVY</sequence>
<dbReference type="InterPro" id="IPR020590">
    <property type="entry name" value="Guanylate_kinase_CS"/>
</dbReference>
<evidence type="ECO:0000256" key="2">
    <source>
        <dbReference type="ARBA" id="ARBA00022443"/>
    </source>
</evidence>
<dbReference type="InterPro" id="IPR000719">
    <property type="entry name" value="Prot_kinase_dom"/>
</dbReference>
<dbReference type="Proteomes" id="UP000243006">
    <property type="component" value="Unassembled WGS sequence"/>
</dbReference>
<dbReference type="InterPro" id="IPR036028">
    <property type="entry name" value="SH3-like_dom_sf"/>
</dbReference>
<feature type="domain" description="Guanylate kinase-like" evidence="4">
    <location>
        <begin position="490"/>
        <end position="662"/>
    </location>
</feature>
<proteinExistence type="inferred from homology"/>
<dbReference type="FunFam" id="3.30.63.10:FF:000002">
    <property type="entry name" value="Guanylate kinase 1"/>
    <property type="match status" value="1"/>
</dbReference>
<dbReference type="PROSITE" id="PS50011">
    <property type="entry name" value="PROTEIN_KINASE_DOM"/>
    <property type="match status" value="1"/>
</dbReference>
<dbReference type="Gene3D" id="3.40.50.300">
    <property type="entry name" value="P-loop containing nucleotide triphosphate hydrolases"/>
    <property type="match status" value="1"/>
</dbReference>
<gene>
    <name evidence="5" type="ORF">D917_02988</name>
</gene>
<dbReference type="Gene3D" id="1.10.510.10">
    <property type="entry name" value="Transferase(Phosphotransferase) domain 1"/>
    <property type="match status" value="1"/>
</dbReference>
<feature type="domain" description="Protein kinase" evidence="3">
    <location>
        <begin position="1"/>
        <end position="184"/>
    </location>
</feature>
<dbReference type="GO" id="GO:0004672">
    <property type="term" value="F:protein kinase activity"/>
    <property type="evidence" value="ECO:0007669"/>
    <property type="project" value="InterPro"/>
</dbReference>
<evidence type="ECO:0000313" key="6">
    <source>
        <dbReference type="Proteomes" id="UP000243006"/>
    </source>
</evidence>
<dbReference type="GO" id="GO:0005524">
    <property type="term" value="F:ATP binding"/>
    <property type="evidence" value="ECO:0007669"/>
    <property type="project" value="InterPro"/>
</dbReference>
<dbReference type="GO" id="GO:0034330">
    <property type="term" value="P:cell junction organization"/>
    <property type="evidence" value="ECO:0007669"/>
    <property type="project" value="UniProtKB-ARBA"/>
</dbReference>
<keyword evidence="2" id="KW-0728">SH3 domain</keyword>
<evidence type="ECO:0000259" key="3">
    <source>
        <dbReference type="PROSITE" id="PS50011"/>
    </source>
</evidence>
<dbReference type="InterPro" id="IPR008144">
    <property type="entry name" value="Guanylate_kin-like_dom"/>
</dbReference>
<dbReference type="Gene3D" id="2.30.30.40">
    <property type="entry name" value="SH3 Domains"/>
    <property type="match status" value="1"/>
</dbReference>
<dbReference type="SUPFAM" id="SSF56112">
    <property type="entry name" value="Protein kinase-like (PK-like)"/>
    <property type="match status" value="1"/>
</dbReference>
<dbReference type="Pfam" id="PF00069">
    <property type="entry name" value="Pkinase"/>
    <property type="match status" value="1"/>
</dbReference>
<dbReference type="PROSITE" id="PS00856">
    <property type="entry name" value="GUANYLATE_KINASE_1"/>
    <property type="match status" value="1"/>
</dbReference>
<name>A0A1Y3EBL8_9BILA</name>